<dbReference type="InterPro" id="IPR006703">
    <property type="entry name" value="G_AIG1"/>
</dbReference>
<evidence type="ECO:0000256" key="1">
    <source>
        <dbReference type="ARBA" id="ARBA00008535"/>
    </source>
</evidence>
<name>A0A3Q4G6G2_NEOBR</name>
<evidence type="ECO:0000256" key="3">
    <source>
        <dbReference type="ARBA" id="ARBA00023134"/>
    </source>
</evidence>
<keyword evidence="6" id="KW-1185">Reference proteome</keyword>
<dbReference type="Pfam" id="PF04548">
    <property type="entry name" value="AIG1"/>
    <property type="match status" value="1"/>
</dbReference>
<evidence type="ECO:0000259" key="4">
    <source>
        <dbReference type="Pfam" id="PF04548"/>
    </source>
</evidence>
<dbReference type="Gene3D" id="3.40.50.300">
    <property type="entry name" value="P-loop containing nucleotide triphosphate hydrolases"/>
    <property type="match status" value="1"/>
</dbReference>
<reference evidence="5" key="2">
    <citation type="submission" date="2025-09" db="UniProtKB">
        <authorList>
            <consortium name="Ensembl"/>
        </authorList>
    </citation>
    <scope>IDENTIFICATION</scope>
</reference>
<dbReference type="Ensembl" id="ENSNBRT00000001869.1">
    <property type="protein sequence ID" value="ENSNBRP00000001793.1"/>
    <property type="gene ID" value="ENSNBRG00000001469.1"/>
</dbReference>
<dbReference type="Proteomes" id="UP000261580">
    <property type="component" value="Unassembled WGS sequence"/>
</dbReference>
<evidence type="ECO:0000313" key="5">
    <source>
        <dbReference type="Ensembl" id="ENSNBRP00000001793.1"/>
    </source>
</evidence>
<dbReference type="AlphaFoldDB" id="A0A3Q4G6G2"/>
<organism evidence="5 6">
    <name type="scientific">Neolamprologus brichardi</name>
    <name type="common">Fairy cichlid</name>
    <name type="synonym">Lamprologus brichardi</name>
    <dbReference type="NCBI Taxonomy" id="32507"/>
    <lineage>
        <taxon>Eukaryota</taxon>
        <taxon>Metazoa</taxon>
        <taxon>Chordata</taxon>
        <taxon>Craniata</taxon>
        <taxon>Vertebrata</taxon>
        <taxon>Euteleostomi</taxon>
        <taxon>Actinopterygii</taxon>
        <taxon>Neopterygii</taxon>
        <taxon>Teleostei</taxon>
        <taxon>Neoteleostei</taxon>
        <taxon>Acanthomorphata</taxon>
        <taxon>Ovalentaria</taxon>
        <taxon>Cichlomorphae</taxon>
        <taxon>Cichliformes</taxon>
        <taxon>Cichlidae</taxon>
        <taxon>African cichlids</taxon>
        <taxon>Pseudocrenilabrinae</taxon>
        <taxon>Lamprologini</taxon>
        <taxon>Neolamprologus</taxon>
    </lineage>
</organism>
<dbReference type="STRING" id="32507.ENSNBRP00000001793"/>
<evidence type="ECO:0000313" key="6">
    <source>
        <dbReference type="Proteomes" id="UP000261580"/>
    </source>
</evidence>
<reference evidence="5" key="1">
    <citation type="submission" date="2025-08" db="UniProtKB">
        <authorList>
            <consortium name="Ensembl"/>
        </authorList>
    </citation>
    <scope>IDENTIFICATION</scope>
</reference>
<dbReference type="GeneTree" id="ENSGT00940000178735"/>
<dbReference type="SUPFAM" id="SSF52540">
    <property type="entry name" value="P-loop containing nucleoside triphosphate hydrolases"/>
    <property type="match status" value="1"/>
</dbReference>
<dbReference type="Bgee" id="ENSNBRG00000001469">
    <property type="expression patterns" value="Expressed in blood and 7 other cell types or tissues"/>
</dbReference>
<proteinExistence type="inferred from homology"/>
<comment type="similarity">
    <text evidence="1">Belongs to the TRAFAC class TrmE-Era-EngA-EngB-Septin-like GTPase superfamily. AIG1/Toc34/Toc159-like paraseptin GTPase family. IAN subfamily.</text>
</comment>
<protein>
    <recommendedName>
        <fullName evidence="4">AIG1-type G domain-containing protein</fullName>
    </recommendedName>
</protein>
<dbReference type="GO" id="GO:0005525">
    <property type="term" value="F:GTP binding"/>
    <property type="evidence" value="ECO:0007669"/>
    <property type="project" value="UniProtKB-KW"/>
</dbReference>
<evidence type="ECO:0000256" key="2">
    <source>
        <dbReference type="ARBA" id="ARBA00022741"/>
    </source>
</evidence>
<keyword evidence="3" id="KW-0342">GTP-binding</keyword>
<accession>A0A3Q4G6G2</accession>
<dbReference type="InterPro" id="IPR045058">
    <property type="entry name" value="GIMA/IAN/Toc"/>
</dbReference>
<dbReference type="PANTHER" id="PTHR10903:SF170">
    <property type="entry name" value="GTPASE IMAP FAMILY MEMBER 7"/>
    <property type="match status" value="1"/>
</dbReference>
<dbReference type="InterPro" id="IPR027417">
    <property type="entry name" value="P-loop_NTPase"/>
</dbReference>
<dbReference type="PANTHER" id="PTHR10903">
    <property type="entry name" value="GTPASE, IMAP FAMILY MEMBER-RELATED"/>
    <property type="match status" value="1"/>
</dbReference>
<sequence>MERVVEQKNINTRLKAEMLDLRKKRAMCVDDRNQNRECLRMVLIGKTGSGKSATGNTILGKECFKSKSSGKYLDYAQLIRLIRMYICSMCDIGMVEGVK</sequence>
<keyword evidence="2" id="KW-0547">Nucleotide-binding</keyword>
<feature type="domain" description="AIG1-type G" evidence="4">
    <location>
        <begin position="39"/>
        <end position="71"/>
    </location>
</feature>